<comment type="similarity">
    <text evidence="1">Belongs to the PPR family. PCMP-H subfamily.</text>
</comment>
<dbReference type="InterPro" id="IPR032867">
    <property type="entry name" value="DYW_dom"/>
</dbReference>
<feature type="domain" description="DYW" evidence="4">
    <location>
        <begin position="564"/>
        <end position="655"/>
    </location>
</feature>
<dbReference type="NCBIfam" id="TIGR00756">
    <property type="entry name" value="PPR"/>
    <property type="match status" value="4"/>
</dbReference>
<keyword evidence="2" id="KW-0677">Repeat</keyword>
<reference evidence="5 6" key="1">
    <citation type="journal article" date="2019" name="G3 (Bethesda)">
        <title>Sequencing of a Wild Apple (Malus baccata) Genome Unravels the Differences Between Cultivated and Wild Apple Species Regarding Disease Resistance and Cold Tolerance.</title>
        <authorList>
            <person name="Chen X."/>
        </authorList>
    </citation>
    <scope>NUCLEOTIDE SEQUENCE [LARGE SCALE GENOMIC DNA]</scope>
    <source>
        <strain evidence="6">cv. Shandingzi</strain>
        <tissue evidence="5">Leaves</tissue>
    </source>
</reference>
<evidence type="ECO:0000256" key="2">
    <source>
        <dbReference type="ARBA" id="ARBA00022737"/>
    </source>
</evidence>
<dbReference type="GO" id="GO:0003729">
    <property type="term" value="F:mRNA binding"/>
    <property type="evidence" value="ECO:0007669"/>
    <property type="project" value="UniProtKB-ARBA"/>
</dbReference>
<dbReference type="FunFam" id="1.25.40.10:FF:000090">
    <property type="entry name" value="Pentatricopeptide repeat-containing protein, chloroplastic"/>
    <property type="match status" value="1"/>
</dbReference>
<feature type="repeat" description="PPR" evidence="3">
    <location>
        <begin position="322"/>
        <end position="356"/>
    </location>
</feature>
<dbReference type="AlphaFoldDB" id="A0A540KXU6"/>
<dbReference type="PANTHER" id="PTHR47926">
    <property type="entry name" value="PENTATRICOPEPTIDE REPEAT-CONTAINING PROTEIN"/>
    <property type="match status" value="1"/>
</dbReference>
<feature type="repeat" description="PPR" evidence="3">
    <location>
        <begin position="221"/>
        <end position="251"/>
    </location>
</feature>
<dbReference type="Proteomes" id="UP000315295">
    <property type="component" value="Unassembled WGS sequence"/>
</dbReference>
<feature type="repeat" description="PPR" evidence="3">
    <location>
        <begin position="151"/>
        <end position="185"/>
    </location>
</feature>
<proteinExistence type="inferred from homology"/>
<dbReference type="InterPro" id="IPR011990">
    <property type="entry name" value="TPR-like_helical_dom_sf"/>
</dbReference>
<dbReference type="Gene3D" id="1.25.40.10">
    <property type="entry name" value="Tetratricopeptide repeat domain"/>
    <property type="match status" value="4"/>
</dbReference>
<evidence type="ECO:0000259" key="4">
    <source>
        <dbReference type="Pfam" id="PF14432"/>
    </source>
</evidence>
<dbReference type="Pfam" id="PF14432">
    <property type="entry name" value="DYW_deaminase"/>
    <property type="match status" value="1"/>
</dbReference>
<feature type="repeat" description="PPR" evidence="3">
    <location>
        <begin position="252"/>
        <end position="286"/>
    </location>
</feature>
<dbReference type="PROSITE" id="PS51375">
    <property type="entry name" value="PPR"/>
    <property type="match status" value="5"/>
</dbReference>
<evidence type="ECO:0000256" key="3">
    <source>
        <dbReference type="PROSITE-ProRule" id="PRU00708"/>
    </source>
</evidence>
<dbReference type="Pfam" id="PF13041">
    <property type="entry name" value="PPR_2"/>
    <property type="match status" value="2"/>
</dbReference>
<evidence type="ECO:0000256" key="1">
    <source>
        <dbReference type="ARBA" id="ARBA00006643"/>
    </source>
</evidence>
<accession>A0A540KXU6</accession>
<comment type="caution">
    <text evidence="5">The sequence shown here is derived from an EMBL/GenBank/DDBJ whole genome shotgun (WGS) entry which is preliminary data.</text>
</comment>
<dbReference type="InterPro" id="IPR046960">
    <property type="entry name" value="PPR_At4g14850-like_plant"/>
</dbReference>
<gene>
    <name evidence="5" type="ORF">C1H46_035371</name>
</gene>
<dbReference type="GO" id="GO:0009451">
    <property type="term" value="P:RNA modification"/>
    <property type="evidence" value="ECO:0007669"/>
    <property type="project" value="InterPro"/>
</dbReference>
<dbReference type="EMBL" id="VIEB01000876">
    <property type="protein sequence ID" value="TQD79054.1"/>
    <property type="molecule type" value="Genomic_DNA"/>
</dbReference>
<dbReference type="GO" id="GO:0008270">
    <property type="term" value="F:zinc ion binding"/>
    <property type="evidence" value="ECO:0007669"/>
    <property type="project" value="InterPro"/>
</dbReference>
<dbReference type="InterPro" id="IPR002885">
    <property type="entry name" value="PPR_rpt"/>
</dbReference>
<evidence type="ECO:0000313" key="5">
    <source>
        <dbReference type="EMBL" id="TQD79054.1"/>
    </source>
</evidence>
<dbReference type="Pfam" id="PF01535">
    <property type="entry name" value="PPR"/>
    <property type="match status" value="2"/>
</dbReference>
<evidence type="ECO:0000313" key="6">
    <source>
        <dbReference type="Proteomes" id="UP000315295"/>
    </source>
</evidence>
<organism evidence="5 6">
    <name type="scientific">Malus baccata</name>
    <name type="common">Siberian crab apple</name>
    <name type="synonym">Pyrus baccata</name>
    <dbReference type="NCBI Taxonomy" id="106549"/>
    <lineage>
        <taxon>Eukaryota</taxon>
        <taxon>Viridiplantae</taxon>
        <taxon>Streptophyta</taxon>
        <taxon>Embryophyta</taxon>
        <taxon>Tracheophyta</taxon>
        <taxon>Spermatophyta</taxon>
        <taxon>Magnoliopsida</taxon>
        <taxon>eudicotyledons</taxon>
        <taxon>Gunneridae</taxon>
        <taxon>Pentapetalae</taxon>
        <taxon>rosids</taxon>
        <taxon>fabids</taxon>
        <taxon>Rosales</taxon>
        <taxon>Rosaceae</taxon>
        <taxon>Amygdaloideae</taxon>
        <taxon>Maleae</taxon>
        <taxon>Malus</taxon>
    </lineage>
</organism>
<protein>
    <recommendedName>
        <fullName evidence="4">DYW domain-containing protein</fullName>
    </recommendedName>
</protein>
<name>A0A540KXU6_MALBA</name>
<dbReference type="FunFam" id="1.25.40.10:FF:000073">
    <property type="entry name" value="Pentatricopeptide repeat-containing protein chloroplastic"/>
    <property type="match status" value="1"/>
</dbReference>
<sequence>MEALPSAQIQRLIVTENPINTAHYKHSRNAKPTTKVAVTHKVFDKMPHSDTFAWNRLIQTHIANADFHHALATYHQMLLRGVRPDRHTLPRVLSASRLSADLSLGKQLHAHAHKLGCSGDRYVVAALIELYGRLDSADSAKGLFDKSLVKDSVSWTMLARLYIAEGKPGKAVHVFERMVESGAQIDSVAVATAAGACGMLRSLIDGTKVHRVAKERGLEYDVLVSNTLLKMYMDCGCVDEAWAVFNQMPEKDVISWTEMIHANVKRGGFNEGLKLFRQMVGDGVKPDPLSVSSVLPACARMSAGKHGKETHGFLLRHGIRMNLTVLNALMDMYVKSGFIESAAKVFARLKYRDLVSWTVMITGYSLHGQGKIGVDLFCQMEKETSIQIDEITYAAVLHACVAARMVEEGKFYFNCIKTPTVAHCALFVTLLSRSGLFDEAKNFIADKKIEGDPEVLRALLDGCRIHRQLKLGRRVIEQLCDWEPLNADNYVLLANWYAENAERDMVDEVRGMMTDMGLRPNRAYTWTEIRNKIHVFGTGDVSHPRSQGIYWELQCLMQKMEDGGDRPDSDFSFHDVDEERECIPTGHSEMLAISFGLISTQSRTTIRVTKNLRVCRRCHDSAKIISRMVGREIILKDPNCFHHFKDGYCTCDDFW</sequence>
<keyword evidence="6" id="KW-1185">Reference proteome</keyword>
<feature type="repeat" description="PPR" evidence="3">
    <location>
        <begin position="50"/>
        <end position="84"/>
    </location>
</feature>